<evidence type="ECO:0000256" key="3">
    <source>
        <dbReference type="ARBA" id="ARBA00023157"/>
    </source>
</evidence>
<dbReference type="CDD" id="cd00104">
    <property type="entry name" value="KAZAL_FS"/>
    <property type="match status" value="1"/>
</dbReference>
<dbReference type="PROSITE" id="PS51465">
    <property type="entry name" value="KAZAL_2"/>
    <property type="match status" value="1"/>
</dbReference>
<dbReference type="EMBL" id="JACSDZ010000011">
    <property type="protein sequence ID" value="KAF7391640.1"/>
    <property type="molecule type" value="Genomic_DNA"/>
</dbReference>
<reference evidence="6" key="1">
    <citation type="journal article" date="2020" name="G3 (Bethesda)">
        <title>High-Quality Assemblies for Three Invasive Social Wasps from the &lt;i&gt;Vespula&lt;/i&gt; Genus.</title>
        <authorList>
            <person name="Harrop T.W.R."/>
            <person name="Guhlin J."/>
            <person name="McLaughlin G.M."/>
            <person name="Permina E."/>
            <person name="Stockwell P."/>
            <person name="Gilligan J."/>
            <person name="Le Lec M.F."/>
            <person name="Gruber M.A.M."/>
            <person name="Quinn O."/>
            <person name="Lovegrove M."/>
            <person name="Duncan E.J."/>
            <person name="Remnant E.J."/>
            <person name="Van Eeckhoven J."/>
            <person name="Graham B."/>
            <person name="Knapp R.A."/>
            <person name="Langford K.W."/>
            <person name="Kronenberg Z."/>
            <person name="Press M.O."/>
            <person name="Eacker S.M."/>
            <person name="Wilson-Rankin E.E."/>
            <person name="Purcell J."/>
            <person name="Lester P.J."/>
            <person name="Dearden P.K."/>
        </authorList>
    </citation>
    <scope>NUCLEOTIDE SEQUENCE</scope>
    <source>
        <strain evidence="6">Linc-1</strain>
    </source>
</reference>
<proteinExistence type="predicted"/>
<dbReference type="Gene3D" id="3.30.60.30">
    <property type="match status" value="1"/>
</dbReference>
<dbReference type="InterPro" id="IPR039932">
    <property type="entry name" value="Spink4-like"/>
</dbReference>
<comment type="subcellular location">
    <subcellularLocation>
        <location evidence="1">Secreted</location>
    </subcellularLocation>
</comment>
<evidence type="ECO:0000313" key="6">
    <source>
        <dbReference type="EMBL" id="KAF7391640.1"/>
    </source>
</evidence>
<name>A0A834N0T8_VESGE</name>
<evidence type="ECO:0000256" key="4">
    <source>
        <dbReference type="SAM" id="SignalP"/>
    </source>
</evidence>
<dbReference type="GO" id="GO:0004867">
    <property type="term" value="F:serine-type endopeptidase inhibitor activity"/>
    <property type="evidence" value="ECO:0007669"/>
    <property type="project" value="InterPro"/>
</dbReference>
<dbReference type="SUPFAM" id="SSF100895">
    <property type="entry name" value="Kazal-type serine protease inhibitors"/>
    <property type="match status" value="1"/>
</dbReference>
<dbReference type="AlphaFoldDB" id="A0A834N0T8"/>
<evidence type="ECO:0000259" key="5">
    <source>
        <dbReference type="PROSITE" id="PS51465"/>
    </source>
</evidence>
<feature type="chain" id="PRO_5032790877" description="Kazal-like domain-containing protein" evidence="4">
    <location>
        <begin position="22"/>
        <end position="135"/>
    </location>
</feature>
<organism evidence="6 7">
    <name type="scientific">Vespula germanica</name>
    <name type="common">German yellow jacket</name>
    <name type="synonym">Paravespula germanica</name>
    <dbReference type="NCBI Taxonomy" id="30212"/>
    <lineage>
        <taxon>Eukaryota</taxon>
        <taxon>Metazoa</taxon>
        <taxon>Ecdysozoa</taxon>
        <taxon>Arthropoda</taxon>
        <taxon>Hexapoda</taxon>
        <taxon>Insecta</taxon>
        <taxon>Pterygota</taxon>
        <taxon>Neoptera</taxon>
        <taxon>Endopterygota</taxon>
        <taxon>Hymenoptera</taxon>
        <taxon>Apocrita</taxon>
        <taxon>Aculeata</taxon>
        <taxon>Vespoidea</taxon>
        <taxon>Vespidae</taxon>
        <taxon>Vespinae</taxon>
        <taxon>Vespula</taxon>
    </lineage>
</organism>
<comment type="caution">
    <text evidence="6">The sequence shown here is derived from an EMBL/GenBank/DDBJ whole genome shotgun (WGS) entry which is preliminary data.</text>
</comment>
<keyword evidence="4" id="KW-0732">Signal</keyword>
<dbReference type="PANTHER" id="PTHR21179">
    <property type="entry name" value="SERINE-TYPE ENDOPEPTIDASE INHIBITOR"/>
    <property type="match status" value="1"/>
</dbReference>
<sequence length="135" mass="14516">MYRVIISTTLIVFVVLSNTIAFPQNDLNLDDVSRVDGFVFDGPVDRPSLSTQRPVINNMIDPMTTTGATPVSITPGSEVYENCINSCLVTQEYNPVCGTDNISYENPGKLNCAIGCGKKISLVSYGRCSADGSRG</sequence>
<dbReference type="InterPro" id="IPR002350">
    <property type="entry name" value="Kazal_dom"/>
</dbReference>
<evidence type="ECO:0000256" key="2">
    <source>
        <dbReference type="ARBA" id="ARBA00022525"/>
    </source>
</evidence>
<protein>
    <recommendedName>
        <fullName evidence="5">Kazal-like domain-containing protein</fullName>
    </recommendedName>
</protein>
<dbReference type="PANTHER" id="PTHR21179:SF0">
    <property type="entry name" value="SERINE PROTEASE INHIBITOR KAZAL-TYPE 4"/>
    <property type="match status" value="1"/>
</dbReference>
<keyword evidence="3" id="KW-1015">Disulfide bond</keyword>
<feature type="domain" description="Kazal-like" evidence="5">
    <location>
        <begin position="77"/>
        <end position="130"/>
    </location>
</feature>
<evidence type="ECO:0000256" key="1">
    <source>
        <dbReference type="ARBA" id="ARBA00004613"/>
    </source>
</evidence>
<dbReference type="GO" id="GO:0005576">
    <property type="term" value="C:extracellular region"/>
    <property type="evidence" value="ECO:0007669"/>
    <property type="project" value="UniProtKB-SubCell"/>
</dbReference>
<dbReference type="SMART" id="SM00280">
    <property type="entry name" value="KAZAL"/>
    <property type="match status" value="1"/>
</dbReference>
<evidence type="ECO:0000313" key="7">
    <source>
        <dbReference type="Proteomes" id="UP000617340"/>
    </source>
</evidence>
<dbReference type="Pfam" id="PF00050">
    <property type="entry name" value="Kazal_1"/>
    <property type="match status" value="1"/>
</dbReference>
<accession>A0A834N0T8</accession>
<dbReference type="InterPro" id="IPR036058">
    <property type="entry name" value="Kazal_dom_sf"/>
</dbReference>
<dbReference type="Proteomes" id="UP000617340">
    <property type="component" value="Unassembled WGS sequence"/>
</dbReference>
<gene>
    <name evidence="6" type="ORF">HZH68_011183</name>
</gene>
<keyword evidence="2" id="KW-0964">Secreted</keyword>
<keyword evidence="7" id="KW-1185">Reference proteome</keyword>
<feature type="signal peptide" evidence="4">
    <location>
        <begin position="1"/>
        <end position="21"/>
    </location>
</feature>